<evidence type="ECO:0000259" key="2">
    <source>
        <dbReference type="Pfam" id="PF08532"/>
    </source>
</evidence>
<dbReference type="InterPro" id="IPR029062">
    <property type="entry name" value="Class_I_gatase-like"/>
</dbReference>
<dbReference type="Gene3D" id="3.40.50.880">
    <property type="match status" value="1"/>
</dbReference>
<evidence type="ECO:0000313" key="3">
    <source>
        <dbReference type="EMBL" id="MDI3318359.1"/>
    </source>
</evidence>
<dbReference type="CDD" id="cd03143">
    <property type="entry name" value="A4_beta-galactosidase_middle_domain"/>
    <property type="match status" value="1"/>
</dbReference>
<dbReference type="Pfam" id="PF08532">
    <property type="entry name" value="Glyco_hydro_42M"/>
    <property type="match status" value="1"/>
</dbReference>
<dbReference type="EMBL" id="JASBRG010000001">
    <property type="protein sequence ID" value="MDI3318359.1"/>
    <property type="molecule type" value="Genomic_DNA"/>
</dbReference>
<proteinExistence type="predicted"/>
<feature type="signal peptide" evidence="1">
    <location>
        <begin position="1"/>
        <end position="22"/>
    </location>
</feature>
<keyword evidence="1" id="KW-0732">Signal</keyword>
<evidence type="ECO:0000256" key="1">
    <source>
        <dbReference type="SAM" id="SignalP"/>
    </source>
</evidence>
<dbReference type="Proteomes" id="UP001226434">
    <property type="component" value="Unassembled WGS sequence"/>
</dbReference>
<sequence length="714" mass="81077">MHRLIYISLLVLGIIFSVEAEAQSTETRQVFFPEGNSFFPSSIQFTPLASECGGDTAALQRRSVEDIYKKGFNTIWVRSFSNKQAQGLLKFAQQQGMSVDFMTNGFELFDRYAPPAISVYAPDYEVAVRKKMKEGLLPVKELDVIRYIFPFQDEPFHAGPESFDYSRYAKKEFRRRFGYEMPDSLPAVKNDCKKWIDFLNFQSNTFSDGWEKVYKIAKTFEPRAKVAMTHDSHNSFGAGVKSNSKVAIDDVFQWGGSFADVYVYDIYPYHTFDYRYGELGKLPKPRMSQMHYAISQLRNVTTTYNKDLGFWVGTYNENWFTRFRGPERESQYWAEREMAYTAIAQGANYLISPSNYTGVNVPVDSSHWTDYARAMQVIQKAGPALLNAPKVKANACFLFPRTQYLLLQEEYFNVGLSFELFLRAFGELDILHENQVTDDKLNDYKVLVLADVKLLPASVAAHISRFVQNGGIVIADCVPQLDENKKPLSTMTKLFGINKAETGRVLQEGQWVPFANQPPKMSFPPSGEQSGEEIRTDELKGDAFNKQFDFKIVSPRYARLTNGKPLMQLASGRPALIRNNVGKGKAYAFCFCLQDNYFQTYKDSSDATQEQLLELVSCTLKDAKVQSHIYSSNHDIEATVRANAEDGYIFIINHETMTAVTTIRFTSIGFRVAKIVNVETGRAVAFKATDNAGEFNIDVPFGSTCLLRLYPSEK</sequence>
<protein>
    <submittedName>
        <fullName evidence="3">Beta-galactosidase trimerization domain-containing protein</fullName>
    </submittedName>
</protein>
<keyword evidence="4" id="KW-1185">Reference proteome</keyword>
<comment type="caution">
    <text evidence="3">The sequence shown here is derived from an EMBL/GenBank/DDBJ whole genome shotgun (WGS) entry which is preliminary data.</text>
</comment>
<reference evidence="3 4" key="1">
    <citation type="submission" date="2023-05" db="EMBL/GenBank/DDBJ databases">
        <title>Genome sequence of Pinibacter sp. MAH-24.</title>
        <authorList>
            <person name="Huq M.A."/>
        </authorList>
    </citation>
    <scope>NUCLEOTIDE SEQUENCE [LARGE SCALE GENOMIC DNA]</scope>
    <source>
        <strain evidence="3 4">MAH-24</strain>
    </source>
</reference>
<accession>A0ABT6R8Z2</accession>
<feature type="chain" id="PRO_5045486635" evidence="1">
    <location>
        <begin position="23"/>
        <end position="714"/>
    </location>
</feature>
<dbReference type="SUPFAM" id="SSF52317">
    <property type="entry name" value="Class I glutamine amidotransferase-like"/>
    <property type="match status" value="1"/>
</dbReference>
<dbReference type="Gene3D" id="3.20.20.80">
    <property type="entry name" value="Glycosidases"/>
    <property type="match status" value="1"/>
</dbReference>
<organism evidence="3 4">
    <name type="scientific">Pinibacter soli</name>
    <dbReference type="NCBI Taxonomy" id="3044211"/>
    <lineage>
        <taxon>Bacteria</taxon>
        <taxon>Pseudomonadati</taxon>
        <taxon>Bacteroidota</taxon>
        <taxon>Chitinophagia</taxon>
        <taxon>Chitinophagales</taxon>
        <taxon>Chitinophagaceae</taxon>
        <taxon>Pinibacter</taxon>
    </lineage>
</organism>
<dbReference type="InterPro" id="IPR013738">
    <property type="entry name" value="Beta_galactosidase_Trimer"/>
</dbReference>
<name>A0ABT6R8Z2_9BACT</name>
<gene>
    <name evidence="3" type="ORF">QJ048_01175</name>
</gene>
<dbReference type="RefSeq" id="WP_282332483.1">
    <property type="nucleotide sequence ID" value="NZ_JASBRG010000001.1"/>
</dbReference>
<feature type="domain" description="Beta-galactosidase trimerisation" evidence="2">
    <location>
        <begin position="423"/>
        <end position="597"/>
    </location>
</feature>
<evidence type="ECO:0000313" key="4">
    <source>
        <dbReference type="Proteomes" id="UP001226434"/>
    </source>
</evidence>